<reference evidence="1" key="2">
    <citation type="submission" date="2024-02" db="EMBL/GenBank/DDBJ databases">
        <title>The Genome Sequence of Enterococcus diestrammenae JM9A.</title>
        <authorList>
            <person name="Earl A."/>
            <person name="Manson A."/>
            <person name="Gilmore M."/>
            <person name="Sanders J."/>
            <person name="Shea T."/>
            <person name="Howe W."/>
            <person name="Livny J."/>
            <person name="Cuomo C."/>
            <person name="Neafsey D."/>
            <person name="Birren B."/>
        </authorList>
    </citation>
    <scope>NUCLEOTIDE SEQUENCE</scope>
    <source>
        <strain evidence="1">JM9A</strain>
    </source>
</reference>
<dbReference type="Proteomes" id="UP001429357">
    <property type="component" value="Unassembled WGS sequence"/>
</dbReference>
<evidence type="ECO:0000313" key="1">
    <source>
        <dbReference type="EMBL" id="MEO1782017.1"/>
    </source>
</evidence>
<comment type="caution">
    <text evidence="1">The sequence shown here is derived from an EMBL/GenBank/DDBJ whole genome shotgun (WGS) entry which is preliminary data.</text>
</comment>
<evidence type="ECO:0008006" key="3">
    <source>
        <dbReference type="Google" id="ProtNLM"/>
    </source>
</evidence>
<dbReference type="EMBL" id="MAEI02000001">
    <property type="protein sequence ID" value="MEO1782017.1"/>
    <property type="molecule type" value="Genomic_DNA"/>
</dbReference>
<dbReference type="RefSeq" id="WP_161868618.1">
    <property type="nucleotide sequence ID" value="NZ_MAEI02000001.1"/>
</dbReference>
<keyword evidence="2" id="KW-1185">Reference proteome</keyword>
<evidence type="ECO:0000313" key="2">
    <source>
        <dbReference type="Proteomes" id="UP001429357"/>
    </source>
</evidence>
<protein>
    <recommendedName>
        <fullName evidence="3">HTH luxR-type domain-containing protein</fullName>
    </recommendedName>
</protein>
<organism evidence="1 2">
    <name type="scientific">Enterococcus diestrammenae</name>
    <dbReference type="NCBI Taxonomy" id="1155073"/>
    <lineage>
        <taxon>Bacteria</taxon>
        <taxon>Bacillati</taxon>
        <taxon>Bacillota</taxon>
        <taxon>Bacilli</taxon>
        <taxon>Lactobacillales</taxon>
        <taxon>Enterococcaceae</taxon>
        <taxon>Enterococcus</taxon>
    </lineage>
</organism>
<name>A0ABV0F1Z8_9ENTE</name>
<accession>A0ABV0F1Z8</accession>
<proteinExistence type="predicted"/>
<reference evidence="1" key="1">
    <citation type="submission" date="2016-06" db="EMBL/GenBank/DDBJ databases">
        <authorList>
            <person name="Van Tyne D."/>
        </authorList>
    </citation>
    <scope>NUCLEOTIDE SEQUENCE</scope>
    <source>
        <strain evidence="1">JM9A</strain>
    </source>
</reference>
<sequence length="162" mass="18947">MDNNKYFEKMSKLAPSVFIDPLSDLGSFNYRLLKFEEPVPSLTNKFSGDPYAKKWWPIIEEMRSIFIDWQKEVQSHLDGSAERTGYIVDENQIAEQKELIEALIRLGFSMKFVAQHVGYSEKTIRNKGFRRSDLNKRTQRQVYYRSSLPKIPAYTELAHSVS</sequence>
<gene>
    <name evidence="1" type="ORF">BAU18_001610</name>
</gene>